<evidence type="ECO:0000313" key="1">
    <source>
        <dbReference type="EMBL" id="MBX39409.1"/>
    </source>
</evidence>
<sequence>MGFASLVNHFLNMQYNKLMYHSLT</sequence>
<name>A0A2P2NAA4_RHIMU</name>
<accession>A0A2P2NAA4</accession>
<dbReference type="EMBL" id="GGEC01058925">
    <property type="protein sequence ID" value="MBX39409.1"/>
    <property type="molecule type" value="Transcribed_RNA"/>
</dbReference>
<dbReference type="AlphaFoldDB" id="A0A2P2NAA4"/>
<organism evidence="1">
    <name type="scientific">Rhizophora mucronata</name>
    <name type="common">Asiatic mangrove</name>
    <dbReference type="NCBI Taxonomy" id="61149"/>
    <lineage>
        <taxon>Eukaryota</taxon>
        <taxon>Viridiplantae</taxon>
        <taxon>Streptophyta</taxon>
        <taxon>Embryophyta</taxon>
        <taxon>Tracheophyta</taxon>
        <taxon>Spermatophyta</taxon>
        <taxon>Magnoliopsida</taxon>
        <taxon>eudicotyledons</taxon>
        <taxon>Gunneridae</taxon>
        <taxon>Pentapetalae</taxon>
        <taxon>rosids</taxon>
        <taxon>fabids</taxon>
        <taxon>Malpighiales</taxon>
        <taxon>Rhizophoraceae</taxon>
        <taxon>Rhizophora</taxon>
    </lineage>
</organism>
<reference evidence="1" key="1">
    <citation type="submission" date="2018-02" db="EMBL/GenBank/DDBJ databases">
        <title>Rhizophora mucronata_Transcriptome.</title>
        <authorList>
            <person name="Meera S.P."/>
            <person name="Sreeshan A."/>
            <person name="Augustine A."/>
        </authorList>
    </citation>
    <scope>NUCLEOTIDE SEQUENCE</scope>
    <source>
        <tissue evidence="1">Leaf</tissue>
    </source>
</reference>
<protein>
    <submittedName>
        <fullName evidence="1">Uncharacterized protein</fullName>
    </submittedName>
</protein>
<proteinExistence type="predicted"/>